<evidence type="ECO:0000256" key="8">
    <source>
        <dbReference type="ARBA" id="ARBA00023002"/>
    </source>
</evidence>
<comment type="subcellular location">
    <subcellularLocation>
        <location evidence="1">Mitochondrion inner membrane</location>
        <topology evidence="1">Single-pass membrane protein</topology>
    </subcellularLocation>
</comment>
<keyword evidence="8 12" id="KW-0560">Oxidoreductase</keyword>
<dbReference type="CDD" id="cd22888">
    <property type="entry name" value="CcO_VIIa_fungal"/>
    <property type="match status" value="1"/>
</dbReference>
<keyword evidence="9 12" id="KW-0496">Mitochondrion</keyword>
<comment type="similarity">
    <text evidence="3 12">Belongs to the fungal cytochrome c oxidase subunit 7a family.</text>
</comment>
<sequence length="61" mass="6950">MAVKPITGMLRRTLITDLSIGLGLGFVMGNVFWYGYHMPRTNARDNYYIKLEAERAAKAQE</sequence>
<evidence type="ECO:0000256" key="2">
    <source>
        <dbReference type="ARBA" id="ARBA00004673"/>
    </source>
</evidence>
<evidence type="ECO:0000256" key="3">
    <source>
        <dbReference type="ARBA" id="ARBA00008862"/>
    </source>
</evidence>
<dbReference type="EMBL" id="CAWUHC010000015">
    <property type="protein sequence ID" value="CAK7215667.1"/>
    <property type="molecule type" value="Genomic_DNA"/>
</dbReference>
<evidence type="ECO:0000256" key="7">
    <source>
        <dbReference type="ARBA" id="ARBA00022989"/>
    </source>
</evidence>
<dbReference type="PANTHER" id="PTHR28264:SF1">
    <property type="entry name" value="CYTOCHROME C OXIDASE SUBUNIT 6C"/>
    <property type="match status" value="1"/>
</dbReference>
<evidence type="ECO:0000256" key="5">
    <source>
        <dbReference type="ARBA" id="ARBA00022692"/>
    </source>
</evidence>
<evidence type="ECO:0000313" key="15">
    <source>
        <dbReference type="Proteomes" id="UP001642406"/>
    </source>
</evidence>
<comment type="pathway">
    <text evidence="2 12">Energy metabolism; oxidative phosphorylation.</text>
</comment>
<dbReference type="PIRSF" id="PIRSF000283">
    <property type="entry name" value="COX9"/>
    <property type="match status" value="1"/>
</dbReference>
<evidence type="ECO:0000256" key="12">
    <source>
        <dbReference type="PIRNR" id="PIRNR000283"/>
    </source>
</evidence>
<keyword evidence="7 13" id="KW-1133">Transmembrane helix</keyword>
<evidence type="ECO:0000256" key="4">
    <source>
        <dbReference type="ARBA" id="ARBA00016081"/>
    </source>
</evidence>
<keyword evidence="5 13" id="KW-0812">Transmembrane</keyword>
<proteinExistence type="inferred from homology"/>
<keyword evidence="15" id="KW-1185">Reference proteome</keyword>
<evidence type="ECO:0000256" key="13">
    <source>
        <dbReference type="SAM" id="Phobius"/>
    </source>
</evidence>
<protein>
    <recommendedName>
        <fullName evidence="4 12">Cytochrome c oxidase subunit 9, mitochondrial</fullName>
    </recommendedName>
    <alternativeName>
        <fullName evidence="11 12">Cytochrome c oxidase polypeptide VIIA</fullName>
    </alternativeName>
</protein>
<dbReference type="Proteomes" id="UP001642406">
    <property type="component" value="Unassembled WGS sequence"/>
</dbReference>
<evidence type="ECO:0000256" key="1">
    <source>
        <dbReference type="ARBA" id="ARBA00004434"/>
    </source>
</evidence>
<evidence type="ECO:0000256" key="6">
    <source>
        <dbReference type="ARBA" id="ARBA00022792"/>
    </source>
</evidence>
<evidence type="ECO:0000256" key="9">
    <source>
        <dbReference type="ARBA" id="ARBA00023128"/>
    </source>
</evidence>
<comment type="function">
    <text evidence="12">Component of the cytochrome c oxidase, the last enzyme in the mitochondrial electron transport chain which drives oxidative phosphorylation.</text>
</comment>
<comment type="caution">
    <text evidence="14">The sequence shown here is derived from an EMBL/GenBank/DDBJ whole genome shotgun (WGS) entry which is preliminary data.</text>
</comment>
<accession>A0ABP0B7T7</accession>
<dbReference type="InterPro" id="IPR014368">
    <property type="entry name" value="Cyt_c_oxidase_su7a_fun"/>
</dbReference>
<evidence type="ECO:0000256" key="10">
    <source>
        <dbReference type="ARBA" id="ARBA00023136"/>
    </source>
</evidence>
<keyword evidence="6 12" id="KW-0999">Mitochondrion inner membrane</keyword>
<reference evidence="14 15" key="1">
    <citation type="submission" date="2024-01" db="EMBL/GenBank/DDBJ databases">
        <authorList>
            <person name="Allen C."/>
            <person name="Tagirdzhanova G."/>
        </authorList>
    </citation>
    <scope>NUCLEOTIDE SEQUENCE [LARGE SCALE GENOMIC DNA]</scope>
</reference>
<name>A0ABP0B7T7_9PEZI</name>
<evidence type="ECO:0000313" key="14">
    <source>
        <dbReference type="EMBL" id="CAK7215667.1"/>
    </source>
</evidence>
<feature type="transmembrane region" description="Helical" evidence="13">
    <location>
        <begin position="14"/>
        <end position="36"/>
    </location>
</feature>
<evidence type="ECO:0000256" key="11">
    <source>
        <dbReference type="ARBA" id="ARBA00031091"/>
    </source>
</evidence>
<dbReference type="PANTHER" id="PTHR28264">
    <property type="entry name" value="CYTOCHROME C OXIDASE SUBUNIT 7A"/>
    <property type="match status" value="1"/>
</dbReference>
<organism evidence="14 15">
    <name type="scientific">Sporothrix bragantina</name>
    <dbReference type="NCBI Taxonomy" id="671064"/>
    <lineage>
        <taxon>Eukaryota</taxon>
        <taxon>Fungi</taxon>
        <taxon>Dikarya</taxon>
        <taxon>Ascomycota</taxon>
        <taxon>Pezizomycotina</taxon>
        <taxon>Sordariomycetes</taxon>
        <taxon>Sordariomycetidae</taxon>
        <taxon>Ophiostomatales</taxon>
        <taxon>Ophiostomataceae</taxon>
        <taxon>Sporothrix</taxon>
    </lineage>
</organism>
<gene>
    <name evidence="14" type="primary">COX9</name>
    <name evidence="14" type="ORF">SBRCBS47491_002560</name>
</gene>
<keyword evidence="10 12" id="KW-0472">Membrane</keyword>